<accession>A0AAD1X382</accession>
<evidence type="ECO:0000313" key="2">
    <source>
        <dbReference type="EMBL" id="CAI2359219.1"/>
    </source>
</evidence>
<comment type="caution">
    <text evidence="2">The sequence shown here is derived from an EMBL/GenBank/DDBJ whole genome shotgun (WGS) entry which is preliminary data.</text>
</comment>
<organism evidence="2 3">
    <name type="scientific">Euplotes crassus</name>
    <dbReference type="NCBI Taxonomy" id="5936"/>
    <lineage>
        <taxon>Eukaryota</taxon>
        <taxon>Sar</taxon>
        <taxon>Alveolata</taxon>
        <taxon>Ciliophora</taxon>
        <taxon>Intramacronucleata</taxon>
        <taxon>Spirotrichea</taxon>
        <taxon>Hypotrichia</taxon>
        <taxon>Euplotida</taxon>
        <taxon>Euplotidae</taxon>
        <taxon>Moneuplotes</taxon>
    </lineage>
</organism>
<gene>
    <name evidence="2" type="ORF">ECRASSUSDP1_LOCUS504</name>
</gene>
<dbReference type="Proteomes" id="UP001295684">
    <property type="component" value="Unassembled WGS sequence"/>
</dbReference>
<keyword evidence="3" id="KW-1185">Reference proteome</keyword>
<protein>
    <submittedName>
        <fullName evidence="2">Uncharacterized protein</fullName>
    </submittedName>
</protein>
<name>A0AAD1X382_EUPCR</name>
<reference evidence="2" key="1">
    <citation type="submission" date="2023-07" db="EMBL/GenBank/DDBJ databases">
        <authorList>
            <consortium name="AG Swart"/>
            <person name="Singh M."/>
            <person name="Singh A."/>
            <person name="Seah K."/>
            <person name="Emmerich C."/>
        </authorList>
    </citation>
    <scope>NUCLEOTIDE SEQUENCE</scope>
    <source>
        <strain evidence="2">DP1</strain>
    </source>
</reference>
<keyword evidence="1" id="KW-0175">Coiled coil</keyword>
<dbReference type="EMBL" id="CAMPGE010000472">
    <property type="protein sequence ID" value="CAI2359219.1"/>
    <property type="molecule type" value="Genomic_DNA"/>
</dbReference>
<sequence length="668" mass="78104">MSTRISSNKLDWQAIKRIASNDLYEQIGANRIRPSVAPSTQIDPDRAEVLGKTLGELQDFRDLAHDESLKAEQIARDGASEKRSIRDRIAEVKAKIEYKKHLLEQVKTKKKSQGIYESEVTQIEGKSAATTRQANRILKEDAQKQLDEVYRLRDKILSANSGSSTVPPQVKVRIEERMAEVEARVDRDLELHARKAGQLGAGPSFTLDETKYTLREIKKESEEIDKDIEREIDNKNAEINDGKSQLADVLKEKHDLKWKIGLLESEVNKLEFQNKIQIESQVRTLKDNKGDVIDNLKRRIDDAKYNEDHLKDLIRHAEDITIDVGFIERMDIEGDRNNRIRQLQDDLRFKTQNVEQLKDEIQGLNSRLNSIGEVHINTSDFKHEEDYTHLVKDLNIGYNDIIQSVKDHLTANAAILRKEKEIKEMEARIALIDLDALDEEYQQLRIIYDRDSEILRDLEEQYSLIHDRLIRLRARLRELNDLIRTLEDRLETAKFEIEDAERKYRLIKVPKKVEYVVNERVEDVLIKKKYLTTKETISEQRYSQEKNRRATSRITGEEFYEPTEEEFESIIPMGSKVRIVRDKEDGYYRYGSLKFFFIKGTDGVYYVDYNGTAMTFDDFITLYEAQERNRSSRQYSKNVDHYAMEEEEYDAEVGTEFGGGRSIRRDYD</sequence>
<proteinExistence type="predicted"/>
<evidence type="ECO:0000256" key="1">
    <source>
        <dbReference type="SAM" id="Coils"/>
    </source>
</evidence>
<evidence type="ECO:0000313" key="3">
    <source>
        <dbReference type="Proteomes" id="UP001295684"/>
    </source>
</evidence>
<feature type="coiled-coil region" evidence="1">
    <location>
        <begin position="214"/>
        <end position="252"/>
    </location>
</feature>
<feature type="coiled-coil region" evidence="1">
    <location>
        <begin position="415"/>
        <end position="503"/>
    </location>
</feature>
<dbReference type="AlphaFoldDB" id="A0AAD1X382"/>
<feature type="coiled-coil region" evidence="1">
    <location>
        <begin position="340"/>
        <end position="374"/>
    </location>
</feature>